<keyword evidence="1" id="KW-0812">Transmembrane</keyword>
<feature type="transmembrane region" description="Helical" evidence="1">
    <location>
        <begin position="9"/>
        <end position="27"/>
    </location>
</feature>
<dbReference type="EMBL" id="JACHFL010000006">
    <property type="protein sequence ID" value="MBB5363554.1"/>
    <property type="molecule type" value="Genomic_DNA"/>
</dbReference>
<organism evidence="2 3">
    <name type="scientific">Deinococcus humi</name>
    <dbReference type="NCBI Taxonomy" id="662880"/>
    <lineage>
        <taxon>Bacteria</taxon>
        <taxon>Thermotogati</taxon>
        <taxon>Deinococcota</taxon>
        <taxon>Deinococci</taxon>
        <taxon>Deinococcales</taxon>
        <taxon>Deinococcaceae</taxon>
        <taxon>Deinococcus</taxon>
    </lineage>
</organism>
<evidence type="ECO:0000313" key="3">
    <source>
        <dbReference type="Proteomes" id="UP000552709"/>
    </source>
</evidence>
<sequence>MFVTYGPPITAFVIGPVAHFVFIPFMTTGAGVDLIGGWFGTGPDRGLALLFTVAGLVGLGVTLLAMRSRSYRLLSRHTASPSSDCEVAPVSA</sequence>
<name>A0A7W8NDT5_9DEIO</name>
<proteinExistence type="predicted"/>
<gene>
    <name evidence="2" type="ORF">HNQ08_002660</name>
</gene>
<keyword evidence="1" id="KW-1133">Transmembrane helix</keyword>
<dbReference type="RefSeq" id="WP_221284180.1">
    <property type="nucleotide sequence ID" value="NZ_JACHFL010000006.1"/>
</dbReference>
<dbReference type="AlphaFoldDB" id="A0A7W8NDT5"/>
<keyword evidence="3" id="KW-1185">Reference proteome</keyword>
<protein>
    <submittedName>
        <fullName evidence="2">Uncharacterized protein</fullName>
    </submittedName>
</protein>
<evidence type="ECO:0000256" key="1">
    <source>
        <dbReference type="SAM" id="Phobius"/>
    </source>
</evidence>
<keyword evidence="1" id="KW-0472">Membrane</keyword>
<dbReference type="Proteomes" id="UP000552709">
    <property type="component" value="Unassembled WGS sequence"/>
</dbReference>
<reference evidence="2 3" key="1">
    <citation type="submission" date="2020-08" db="EMBL/GenBank/DDBJ databases">
        <title>Genomic Encyclopedia of Type Strains, Phase IV (KMG-IV): sequencing the most valuable type-strain genomes for metagenomic binning, comparative biology and taxonomic classification.</title>
        <authorList>
            <person name="Goeker M."/>
        </authorList>
    </citation>
    <scope>NUCLEOTIDE SEQUENCE [LARGE SCALE GENOMIC DNA]</scope>
    <source>
        <strain evidence="2 3">DSM 27939</strain>
    </source>
</reference>
<feature type="transmembrane region" description="Helical" evidence="1">
    <location>
        <begin position="47"/>
        <end position="66"/>
    </location>
</feature>
<accession>A0A7W8NDT5</accession>
<comment type="caution">
    <text evidence="2">The sequence shown here is derived from an EMBL/GenBank/DDBJ whole genome shotgun (WGS) entry which is preliminary data.</text>
</comment>
<evidence type="ECO:0000313" key="2">
    <source>
        <dbReference type="EMBL" id="MBB5363554.1"/>
    </source>
</evidence>